<keyword evidence="4 8" id="KW-0175">Coiled coil</keyword>
<dbReference type="GO" id="GO:0005524">
    <property type="term" value="F:ATP binding"/>
    <property type="evidence" value="ECO:0007669"/>
    <property type="project" value="UniProtKB-UniRule"/>
</dbReference>
<evidence type="ECO:0000256" key="3">
    <source>
        <dbReference type="ARBA" id="ARBA00022840"/>
    </source>
</evidence>
<evidence type="ECO:0000256" key="5">
    <source>
        <dbReference type="ARBA" id="ARBA00023175"/>
    </source>
</evidence>
<comment type="subcellular location">
    <subcellularLocation>
        <location evidence="1">Cytoplasm</location>
        <location evidence="1">Cytoskeleton</location>
    </subcellularLocation>
</comment>
<dbReference type="Gene3D" id="3.40.850.10">
    <property type="entry name" value="Kinesin motor domain"/>
    <property type="match status" value="1"/>
</dbReference>
<dbReference type="InterPro" id="IPR019821">
    <property type="entry name" value="Kinesin_motor_CS"/>
</dbReference>
<dbReference type="WBParaSite" id="TMUE_2000007775.1">
    <property type="protein sequence ID" value="TMUE_2000007775.1"/>
    <property type="gene ID" value="WBGene00290315"/>
</dbReference>
<evidence type="ECO:0000259" key="10">
    <source>
        <dbReference type="PROSITE" id="PS50067"/>
    </source>
</evidence>
<feature type="coiled-coil region" evidence="8">
    <location>
        <begin position="1107"/>
        <end position="1232"/>
    </location>
</feature>
<name>A0A5S6QKR4_TRIMR</name>
<reference evidence="12" key="1">
    <citation type="submission" date="2019-12" db="UniProtKB">
        <authorList>
            <consortium name="WormBaseParasite"/>
        </authorList>
    </citation>
    <scope>IDENTIFICATION</scope>
</reference>
<dbReference type="InterPro" id="IPR036961">
    <property type="entry name" value="Kinesin_motor_dom_sf"/>
</dbReference>
<dbReference type="PRINTS" id="PR00380">
    <property type="entry name" value="KINESINHEAVY"/>
</dbReference>
<evidence type="ECO:0000313" key="12">
    <source>
        <dbReference type="WBParaSite" id="TMUE_2000007775.1"/>
    </source>
</evidence>
<protein>
    <submittedName>
        <fullName evidence="12">Kinesin motor domain-containing protein</fullName>
    </submittedName>
</protein>
<evidence type="ECO:0000256" key="2">
    <source>
        <dbReference type="ARBA" id="ARBA00022741"/>
    </source>
</evidence>
<dbReference type="PROSITE" id="PS00411">
    <property type="entry name" value="KINESIN_MOTOR_1"/>
    <property type="match status" value="1"/>
</dbReference>
<dbReference type="GO" id="GO:0003777">
    <property type="term" value="F:microtubule motor activity"/>
    <property type="evidence" value="ECO:0007669"/>
    <property type="project" value="InterPro"/>
</dbReference>
<evidence type="ECO:0000256" key="8">
    <source>
        <dbReference type="SAM" id="Coils"/>
    </source>
</evidence>
<feature type="coiled-coil region" evidence="8">
    <location>
        <begin position="963"/>
        <end position="1081"/>
    </location>
</feature>
<dbReference type="InterPro" id="IPR027640">
    <property type="entry name" value="Kinesin-like_fam"/>
</dbReference>
<proteinExistence type="inferred from homology"/>
<dbReference type="GO" id="GO:0008017">
    <property type="term" value="F:microtubule binding"/>
    <property type="evidence" value="ECO:0007669"/>
    <property type="project" value="InterPro"/>
</dbReference>
<dbReference type="STRING" id="70415.A0A5S6QKR4"/>
<dbReference type="PROSITE" id="PS50067">
    <property type="entry name" value="KINESIN_MOTOR_2"/>
    <property type="match status" value="1"/>
</dbReference>
<dbReference type="InterPro" id="IPR027417">
    <property type="entry name" value="P-loop_NTPase"/>
</dbReference>
<dbReference type="Proteomes" id="UP000046395">
    <property type="component" value="Unassembled WGS sequence"/>
</dbReference>
<comment type="similarity">
    <text evidence="7">Belongs to the TRAFAC class myosin-kinesin ATPase superfamily. Kinesin family.</text>
</comment>
<keyword evidence="3 7" id="KW-0067">ATP-binding</keyword>
<keyword evidence="9" id="KW-0812">Transmembrane</keyword>
<dbReference type="Pfam" id="PF00225">
    <property type="entry name" value="Kinesin"/>
    <property type="match status" value="1"/>
</dbReference>
<keyword evidence="2 7" id="KW-0547">Nucleotide-binding</keyword>
<keyword evidence="5 7" id="KW-0505">Motor protein</keyword>
<feature type="binding site" evidence="7">
    <location>
        <begin position="121"/>
        <end position="128"/>
    </location>
    <ligand>
        <name>ATP</name>
        <dbReference type="ChEBI" id="CHEBI:30616"/>
    </ligand>
</feature>
<keyword evidence="6" id="KW-0206">Cytoskeleton</keyword>
<dbReference type="FunFam" id="3.40.850.10:FF:000177">
    <property type="entry name" value="Kinesin-like protein"/>
    <property type="match status" value="1"/>
</dbReference>
<evidence type="ECO:0000256" key="6">
    <source>
        <dbReference type="ARBA" id="ARBA00023212"/>
    </source>
</evidence>
<accession>A0A5S6QKR4</accession>
<evidence type="ECO:0000256" key="1">
    <source>
        <dbReference type="ARBA" id="ARBA00004245"/>
    </source>
</evidence>
<evidence type="ECO:0000313" key="11">
    <source>
        <dbReference type="Proteomes" id="UP000046395"/>
    </source>
</evidence>
<feature type="coiled-coil region" evidence="8">
    <location>
        <begin position="1264"/>
        <end position="1326"/>
    </location>
</feature>
<dbReference type="GO" id="GO:0005874">
    <property type="term" value="C:microtubule"/>
    <property type="evidence" value="ECO:0007669"/>
    <property type="project" value="TreeGrafter"/>
</dbReference>
<feature type="coiled-coil region" evidence="8">
    <location>
        <begin position="592"/>
        <end position="930"/>
    </location>
</feature>
<dbReference type="GO" id="GO:0000278">
    <property type="term" value="P:mitotic cell cycle"/>
    <property type="evidence" value="ECO:0007669"/>
    <property type="project" value="TreeGrafter"/>
</dbReference>
<evidence type="ECO:0000256" key="4">
    <source>
        <dbReference type="ARBA" id="ARBA00023054"/>
    </source>
</evidence>
<feature type="coiled-coil region" evidence="8">
    <location>
        <begin position="376"/>
        <end position="433"/>
    </location>
</feature>
<keyword evidence="9" id="KW-1133">Transmembrane helix</keyword>
<organism evidence="11 12">
    <name type="scientific">Trichuris muris</name>
    <name type="common">Mouse whipworm</name>
    <dbReference type="NCBI Taxonomy" id="70415"/>
    <lineage>
        <taxon>Eukaryota</taxon>
        <taxon>Metazoa</taxon>
        <taxon>Ecdysozoa</taxon>
        <taxon>Nematoda</taxon>
        <taxon>Enoplea</taxon>
        <taxon>Dorylaimia</taxon>
        <taxon>Trichinellida</taxon>
        <taxon>Trichuridae</taxon>
        <taxon>Trichuris</taxon>
    </lineage>
</organism>
<dbReference type="GO" id="GO:0007018">
    <property type="term" value="P:microtubule-based movement"/>
    <property type="evidence" value="ECO:0007669"/>
    <property type="project" value="InterPro"/>
</dbReference>
<keyword evidence="11" id="KW-1185">Reference proteome</keyword>
<evidence type="ECO:0000256" key="7">
    <source>
        <dbReference type="PROSITE-ProRule" id="PRU00283"/>
    </source>
</evidence>
<sequence length="1342" mass="151562">MERKSMHYLRIIKLVSPPFVALFEVAFVLAMASRDLVRVFIRVRPLTPVEEDIGCLSHWTTTGSQIVQLNPSTQTVIANSVYTFDRVFNENESNAHVYRETTLPLVQSAIGGFNGTVFAYGQTSSGKTHTIMGIGKDVGIIFHAVQDLFTMIEKTPERIFLLRVSYMEIYNEVVMDLLSGKVRLGVHENPNGEVFVSGLHEEVITNINEVYDIVASGEQRRHFAATSINERSSRSHTIFRIIIESRCCEDNPVDKERGVLVSQLNIVDLAGAERAKKTTATGDRLKEGCAINRSLFMLSQVISKLSEQNSQSGTDAPYVGYRDSKLTRILQPALGGNSKTAIICTITPAAREETLCTIKFAQRAKLITTKPVKNEVLNDRAMLKRYQKEIESLERQVNALTEESTFKALECEKEELNRKLREKEDKIRSLERLICFSTMSPRQSSLLKSKASRRVSWCPGFSARSPFSRLASGGLRPTDINMIPFQLPSTPKVSYQSRIETLKEEDENDENMAPELHSNGTIEDKGPIVVQLVDRDCQTDDWAPIEYDKKEVSCLTEEMGFGIPLLSVFNEDPLSKIQFELPEVDWELGDRVSKHLEQMEEERLELDTMRKQYDLLLGEFTELKSQLSRADSKMASLEALAAQRADLEEKMNGDILTELRQTKSQCECLVDENAAMQKRLTEADGMRKENLLLKEQIATLESSLEDRKTLLEELASAREAVVQEHAQQASEMEKMTKALMEQVKQLEADKQELNEHASEALICQAKLIDSEKMVNELSNRLEEVAAKCDVLSKEKEALSLAAAAKEGEARDKLEEVRTAADNERKENLKLKEQVAVLDGSLASAKAELEKVVSEREALQAERDEQTSEKKMTNALMERIKQLEADKQELNERASQALVYQAKLTDSENMVNELSGRLEVATAKCTALSNEKEALTLAVAAKEVEVRVRFEERLAEADCEREENLKLKEQIAVLDSSLANAKAQLEKVVSEREALQAERDELTSEREKMTNALTEQIKQLEADKQELNERASQALVYQAKLTDSENMVNEINNRLEEVMKQCAALSNEKEALALAVAAKEEEIRAELGERLAAADSEHEENLKLKGQIAMLDSSLANAKAELEKVVSELEALQVERDEQTSEREKMTNALIERIKQLEADKQELNERANQASVYEAKLSESEKMASELNNRLKELTDKCSNLSEQSKAHTLALEAKEEEISLAKLANSELLKKINRLELDQQYLSNRAASGAMLELQLEERDALVQELGERLDKAQLDCDDMRNEKSCLATEVANREEEVHKLYLKLDRMEDDIRQLRLRNKEFEKRLNCQLLLMLETPYSSG</sequence>
<dbReference type="SUPFAM" id="SSF52540">
    <property type="entry name" value="P-loop containing nucleoside triphosphate hydrolases"/>
    <property type="match status" value="1"/>
</dbReference>
<dbReference type="InterPro" id="IPR001752">
    <property type="entry name" value="Kinesin_motor_dom"/>
</dbReference>
<feature type="transmembrane region" description="Helical" evidence="9">
    <location>
        <begin position="12"/>
        <end position="32"/>
    </location>
</feature>
<feature type="domain" description="Kinesin motor" evidence="10">
    <location>
        <begin position="36"/>
        <end position="367"/>
    </location>
</feature>
<dbReference type="PANTHER" id="PTHR47968:SF75">
    <property type="entry name" value="CENTROMERE-ASSOCIATED PROTEIN E"/>
    <property type="match status" value="1"/>
</dbReference>
<evidence type="ECO:0000256" key="9">
    <source>
        <dbReference type="SAM" id="Phobius"/>
    </source>
</evidence>
<dbReference type="SMART" id="SM00129">
    <property type="entry name" value="KISc"/>
    <property type="match status" value="1"/>
</dbReference>
<keyword evidence="9" id="KW-0472">Membrane</keyword>
<dbReference type="PANTHER" id="PTHR47968">
    <property type="entry name" value="CENTROMERE PROTEIN E"/>
    <property type="match status" value="1"/>
</dbReference>
<keyword evidence="6" id="KW-0963">Cytoplasm</keyword>